<feature type="region of interest" description="Disordered" evidence="1">
    <location>
        <begin position="98"/>
        <end position="136"/>
    </location>
</feature>
<evidence type="ECO:0000256" key="1">
    <source>
        <dbReference type="SAM" id="MobiDB-lite"/>
    </source>
</evidence>
<sequence>MTDPRFEFDAPRYYDFARGSPESGSRPDDWFSDARATAGLKSPPDSEKAEPDENAPPADAPHKSTAAQSLHGKLVAAQSSAPAPRPVLAPIENAVLSRAASTEDSYHRPRLHAMRTRSLSKETLESKATVVPSSPWRSRAERIAEFEGRLQTRPRRANATHAGAQDFQTAGPDRAPGLLTLPHSPALQTRKRTRPARFKSREEVEAEEMAAMPPFKARPFR</sequence>
<feature type="compositionally biased region" description="Basic residues" evidence="1">
    <location>
        <begin position="189"/>
        <end position="198"/>
    </location>
</feature>
<feature type="region of interest" description="Disordered" evidence="1">
    <location>
        <begin position="1"/>
        <end position="86"/>
    </location>
</feature>
<protein>
    <recommendedName>
        <fullName evidence="2">TPX2 central domain-containing protein</fullName>
    </recommendedName>
</protein>
<name>A0AAD9MNR7_PROWI</name>
<dbReference type="Pfam" id="PF12214">
    <property type="entry name" value="TPX2_importin"/>
    <property type="match status" value="1"/>
</dbReference>
<dbReference type="EMBL" id="JASFZW010000003">
    <property type="protein sequence ID" value="KAK2079411.1"/>
    <property type="molecule type" value="Genomic_DNA"/>
</dbReference>
<feature type="compositionally biased region" description="Basic and acidic residues" evidence="1">
    <location>
        <begin position="1"/>
        <end position="12"/>
    </location>
</feature>
<accession>A0AAD9MNR7</accession>
<evidence type="ECO:0000313" key="3">
    <source>
        <dbReference type="EMBL" id="KAK2079411.1"/>
    </source>
</evidence>
<evidence type="ECO:0000259" key="2">
    <source>
        <dbReference type="Pfam" id="PF12214"/>
    </source>
</evidence>
<keyword evidence="4" id="KW-1185">Reference proteome</keyword>
<feature type="region of interest" description="Disordered" evidence="1">
    <location>
        <begin position="150"/>
        <end position="221"/>
    </location>
</feature>
<comment type="caution">
    <text evidence="3">The sequence shown here is derived from an EMBL/GenBank/DDBJ whole genome shotgun (WGS) entry which is preliminary data.</text>
</comment>
<proteinExistence type="predicted"/>
<feature type="domain" description="TPX2 central" evidence="2">
    <location>
        <begin position="179"/>
        <end position="220"/>
    </location>
</feature>
<dbReference type="InterPro" id="IPR027330">
    <property type="entry name" value="TPX2_central_dom"/>
</dbReference>
<organism evidence="3 4">
    <name type="scientific">Prototheca wickerhamii</name>
    <dbReference type="NCBI Taxonomy" id="3111"/>
    <lineage>
        <taxon>Eukaryota</taxon>
        <taxon>Viridiplantae</taxon>
        <taxon>Chlorophyta</taxon>
        <taxon>core chlorophytes</taxon>
        <taxon>Trebouxiophyceae</taxon>
        <taxon>Chlorellales</taxon>
        <taxon>Chlorellaceae</taxon>
        <taxon>Prototheca</taxon>
    </lineage>
</organism>
<reference evidence="3" key="1">
    <citation type="submission" date="2021-01" db="EMBL/GenBank/DDBJ databases">
        <authorList>
            <person name="Eckstrom K.M.E."/>
        </authorList>
    </citation>
    <scope>NUCLEOTIDE SEQUENCE</scope>
    <source>
        <strain evidence="3">UVCC 0001</strain>
    </source>
</reference>
<dbReference type="Proteomes" id="UP001255856">
    <property type="component" value="Unassembled WGS sequence"/>
</dbReference>
<evidence type="ECO:0000313" key="4">
    <source>
        <dbReference type="Proteomes" id="UP001255856"/>
    </source>
</evidence>
<gene>
    <name evidence="3" type="ORF">QBZ16_003102</name>
</gene>
<dbReference type="AlphaFoldDB" id="A0AAD9MNR7"/>